<reference evidence="2" key="1">
    <citation type="journal article" date="2008" name="Nat. Genet.">
        <title>The Pristionchus pacificus genome provides a unique perspective on nematode lifestyle and parasitism.</title>
        <authorList>
            <person name="Dieterich C."/>
            <person name="Clifton S.W."/>
            <person name="Schuster L.N."/>
            <person name="Chinwalla A."/>
            <person name="Delehaunty K."/>
            <person name="Dinkelacker I."/>
            <person name="Fulton L."/>
            <person name="Fulton R."/>
            <person name="Godfrey J."/>
            <person name="Minx P."/>
            <person name="Mitreva M."/>
            <person name="Roeseler W."/>
            <person name="Tian H."/>
            <person name="Witte H."/>
            <person name="Yang S.P."/>
            <person name="Wilson R.K."/>
            <person name="Sommer R.J."/>
        </authorList>
    </citation>
    <scope>NUCLEOTIDE SEQUENCE [LARGE SCALE GENOMIC DNA]</scope>
    <source>
        <strain evidence="2">PS312</strain>
    </source>
</reference>
<dbReference type="InterPro" id="IPR012677">
    <property type="entry name" value="Nucleotide-bd_a/b_plait_sf"/>
</dbReference>
<name>A0A2A6C688_PRIPA</name>
<reference evidence="1" key="2">
    <citation type="submission" date="2022-06" db="UniProtKB">
        <authorList>
            <consortium name="EnsemblMetazoa"/>
        </authorList>
    </citation>
    <scope>IDENTIFICATION</scope>
    <source>
        <strain evidence="1">PS312</strain>
    </source>
</reference>
<dbReference type="PANTHER" id="PTHR15241:SF391">
    <property type="entry name" value="RRM DOMAIN-CONTAINING PROTEIN"/>
    <property type="match status" value="1"/>
</dbReference>
<dbReference type="InterPro" id="IPR000504">
    <property type="entry name" value="RRM_dom"/>
</dbReference>
<dbReference type="SMART" id="SM00360">
    <property type="entry name" value="RRM"/>
    <property type="match status" value="1"/>
</dbReference>
<dbReference type="Pfam" id="PF00076">
    <property type="entry name" value="RRM_1"/>
    <property type="match status" value="1"/>
</dbReference>
<protein>
    <submittedName>
        <fullName evidence="1">RNA binding protein</fullName>
    </submittedName>
</protein>
<evidence type="ECO:0000313" key="1">
    <source>
        <dbReference type="EnsemblMetazoa" id="PPA03009.1"/>
    </source>
</evidence>
<dbReference type="InterPro" id="IPR035979">
    <property type="entry name" value="RBD_domain_sf"/>
</dbReference>
<dbReference type="Gene3D" id="3.30.70.330">
    <property type="match status" value="1"/>
</dbReference>
<sequence>MISTFDLDKIFSAPADYDVTTTTMRRLGFGDVRKDVSVVDQLRNQANSSFKSPTVTASRAPSSRVYIGRIHPATTQEELEALFARAGTVVNVHIPFDKATGRPRGYAFCQYENEQDAREAIEMFNGYGRQLRVAMAN</sequence>
<dbReference type="AlphaFoldDB" id="A0A2A6C688"/>
<dbReference type="GO" id="GO:0003723">
    <property type="term" value="F:RNA binding"/>
    <property type="evidence" value="ECO:0007669"/>
    <property type="project" value="UniProtKB-UniRule"/>
</dbReference>
<evidence type="ECO:0000313" key="2">
    <source>
        <dbReference type="Proteomes" id="UP000005239"/>
    </source>
</evidence>
<dbReference type="SUPFAM" id="SSF54928">
    <property type="entry name" value="RNA-binding domain, RBD"/>
    <property type="match status" value="1"/>
</dbReference>
<dbReference type="EnsemblMetazoa" id="PPA03009.1">
    <property type="protein sequence ID" value="PPA03009.1"/>
    <property type="gene ID" value="WBGene00092563"/>
</dbReference>
<gene>
    <name evidence="1" type="primary">WBGene00092563</name>
</gene>
<dbReference type="PANTHER" id="PTHR15241">
    <property type="entry name" value="TRANSFORMER-2-RELATED"/>
    <property type="match status" value="1"/>
</dbReference>
<dbReference type="Proteomes" id="UP000005239">
    <property type="component" value="Unassembled WGS sequence"/>
</dbReference>
<organism evidence="1 2">
    <name type="scientific">Pristionchus pacificus</name>
    <name type="common">Parasitic nematode worm</name>
    <dbReference type="NCBI Taxonomy" id="54126"/>
    <lineage>
        <taxon>Eukaryota</taxon>
        <taxon>Metazoa</taxon>
        <taxon>Ecdysozoa</taxon>
        <taxon>Nematoda</taxon>
        <taxon>Chromadorea</taxon>
        <taxon>Rhabditida</taxon>
        <taxon>Rhabditina</taxon>
        <taxon>Diplogasteromorpha</taxon>
        <taxon>Diplogasteroidea</taxon>
        <taxon>Neodiplogasteridae</taxon>
        <taxon>Pristionchus</taxon>
    </lineage>
</organism>
<keyword evidence="2" id="KW-1185">Reference proteome</keyword>
<dbReference type="PROSITE" id="PS50102">
    <property type="entry name" value="RRM"/>
    <property type="match status" value="1"/>
</dbReference>
<proteinExistence type="predicted"/>
<accession>A0A2A6C688</accession>
<accession>A0A8R1Y537</accession>